<dbReference type="EMBL" id="JARJJS010000002">
    <property type="protein sequence ID" value="MDF4025109.1"/>
    <property type="molecule type" value="Genomic_DNA"/>
</dbReference>
<keyword evidence="1" id="KW-0812">Transmembrane</keyword>
<organism evidence="2 3">
    <name type="scientific">Luteibacter sahnii</name>
    <dbReference type="NCBI Taxonomy" id="3021977"/>
    <lineage>
        <taxon>Bacteria</taxon>
        <taxon>Pseudomonadati</taxon>
        <taxon>Pseudomonadota</taxon>
        <taxon>Gammaproteobacteria</taxon>
        <taxon>Lysobacterales</taxon>
        <taxon>Rhodanobacteraceae</taxon>
        <taxon>Luteibacter</taxon>
    </lineage>
</organism>
<feature type="transmembrane region" description="Helical" evidence="1">
    <location>
        <begin position="185"/>
        <end position="203"/>
    </location>
</feature>
<evidence type="ECO:0000313" key="2">
    <source>
        <dbReference type="EMBL" id="MDF4025109.1"/>
    </source>
</evidence>
<feature type="transmembrane region" description="Helical" evidence="1">
    <location>
        <begin position="215"/>
        <end position="237"/>
    </location>
</feature>
<name>A0ABT6BAV8_9GAMM</name>
<proteinExistence type="predicted"/>
<feature type="transmembrane region" description="Helical" evidence="1">
    <location>
        <begin position="119"/>
        <end position="136"/>
    </location>
</feature>
<feature type="transmembrane region" description="Helical" evidence="1">
    <location>
        <begin position="156"/>
        <end position="173"/>
    </location>
</feature>
<evidence type="ECO:0000313" key="3">
    <source>
        <dbReference type="Proteomes" id="UP001528850"/>
    </source>
</evidence>
<reference evidence="2 3" key="1">
    <citation type="journal article" date="2024" name="Curr. Microbiol.">
        <title>Luteibacter sahnii sp. nov., A Novel Yellow-Colored Xanthomonadin Pigment Producing Probiotic Bacterium from Healthy Rice Seed Microbiome.</title>
        <authorList>
            <person name="Jaiswal G."/>
            <person name="Rana R."/>
            <person name="Nayak P.K."/>
            <person name="Chouhan R."/>
            <person name="Gandhi S.G."/>
            <person name="Patel H.K."/>
            <person name="Patil P.B."/>
        </authorList>
    </citation>
    <scope>NUCLEOTIDE SEQUENCE [LARGE SCALE GENOMIC DNA]</scope>
    <source>
        <strain evidence="2 3">PPL201</strain>
    </source>
</reference>
<dbReference type="Proteomes" id="UP001528850">
    <property type="component" value="Unassembled WGS sequence"/>
</dbReference>
<keyword evidence="3" id="KW-1185">Reference proteome</keyword>
<comment type="caution">
    <text evidence="2">The sequence shown here is derived from an EMBL/GenBank/DDBJ whole genome shotgun (WGS) entry which is preliminary data.</text>
</comment>
<sequence length="241" mass="25714">MTVLGALVAIIGSVAHEMIGHGLGCALDGGTITLLTFLVFRCDGATWIADGGGPIGALLVGCLAVLFVFRRRSRDPLVRLALFTIASMLLFWFFAQMVAEAVDGSDDWGHVARDLDWPKEWHVTAAALGIVGYWLTFQVMRRAAASVIEGRRMRLIVPYLGAALSAPALAALWHGGALASAMDGFMTFAVAPFGHVMLLFSVQQNDVTSRPIRRSYAFIGVALVIVALFATVVAPGLGRLS</sequence>
<feature type="transmembrane region" description="Helical" evidence="1">
    <location>
        <begin position="80"/>
        <end position="99"/>
    </location>
</feature>
<evidence type="ECO:0000256" key="1">
    <source>
        <dbReference type="SAM" id="Phobius"/>
    </source>
</evidence>
<accession>A0ABT6BAV8</accession>
<feature type="transmembrane region" description="Helical" evidence="1">
    <location>
        <begin position="46"/>
        <end position="68"/>
    </location>
</feature>
<keyword evidence="1" id="KW-0472">Membrane</keyword>
<protein>
    <submittedName>
        <fullName evidence="2">Uncharacterized protein</fullName>
    </submittedName>
</protein>
<keyword evidence="1" id="KW-1133">Transmembrane helix</keyword>
<gene>
    <name evidence="2" type="ORF">P3W24_09050</name>
</gene>